<dbReference type="EMBL" id="FMJB01000014">
    <property type="protein sequence ID" value="SCM65990.1"/>
    <property type="molecule type" value="Genomic_DNA"/>
</dbReference>
<evidence type="ECO:0000313" key="1">
    <source>
        <dbReference type="EMBL" id="SCM65990.1"/>
    </source>
</evidence>
<keyword evidence="2" id="KW-1185">Reference proteome</keyword>
<name>A0A1M4MUZ2_9RHOB</name>
<proteinExistence type="predicted"/>
<reference evidence="2" key="1">
    <citation type="submission" date="2016-09" db="EMBL/GenBank/DDBJ databases">
        <authorList>
            <person name="Wibberg D."/>
        </authorList>
    </citation>
    <scope>NUCLEOTIDE SEQUENCE [LARGE SCALE GENOMIC DNA]</scope>
</reference>
<evidence type="ECO:0000313" key="2">
    <source>
        <dbReference type="Proteomes" id="UP000184085"/>
    </source>
</evidence>
<gene>
    <name evidence="1" type="ORF">KARMA_0162</name>
</gene>
<dbReference type="SUPFAM" id="SSF53448">
    <property type="entry name" value="Nucleotide-diphospho-sugar transferases"/>
    <property type="match status" value="1"/>
</dbReference>
<protein>
    <submittedName>
        <fullName evidence="1">Uncharacterized protein</fullName>
    </submittedName>
</protein>
<dbReference type="Gene3D" id="3.90.550.60">
    <property type="match status" value="1"/>
</dbReference>
<dbReference type="AlphaFoldDB" id="A0A1M4MUZ2"/>
<accession>A0A1M4MUZ2</accession>
<dbReference type="Proteomes" id="UP000184085">
    <property type="component" value="Unassembled WGS sequence"/>
</dbReference>
<dbReference type="RefSeq" id="WP_072702531.1">
    <property type="nucleotide sequence ID" value="NZ_FMJB01000014.1"/>
</dbReference>
<dbReference type="InterPro" id="IPR029044">
    <property type="entry name" value="Nucleotide-diphossugar_trans"/>
</dbReference>
<organism evidence="1 2">
    <name type="scientific">Donghicola eburneus</name>
    <dbReference type="NCBI Taxonomy" id="393278"/>
    <lineage>
        <taxon>Bacteria</taxon>
        <taxon>Pseudomonadati</taxon>
        <taxon>Pseudomonadota</taxon>
        <taxon>Alphaproteobacteria</taxon>
        <taxon>Rhodobacterales</taxon>
        <taxon>Roseobacteraceae</taxon>
        <taxon>Donghicola</taxon>
    </lineage>
</organism>
<sequence>MSHDTQSAFYTTLQSLMWPEPGISTERDLYVRINGASAISVSKREVQFVPSGIADFGTWFNLFNTEKWKRECGLTDLSLALTGEGTFELSIMLAARERSWENVLTEIITLDPSVDGGLLRINLQHILSEPHIDGVAFFSLKAMCPGKLTDARWESRDTPKRAPKLNLAVTTFKREEAVIRTIKRFATFMETSPVAANMHLTVTDNGRTVADHLDGSDLPDCVSLVPNENLGGAGGFTRGLLETRDRGDTHCLFMDDDAAIHMESLERTWLFLAYATDPRTAVAGAMMTETHRWAIWENGAQFNGRCLPLHMGTDLRKTFEMVDMELEASLPVKWNFYAGWWFFAFPVDTVDHYAFPFFVRGDDVSFSLANDFNTVTLNGVVSIQESFTEKESPLTWYLDLRSHMVHHLTLPKMEIGKWRVLKTAAWFLLRNLPRMHYETIEAINLALEDVTRGPEFFDTNADLAKRRADIKALTVNEAWKPLASGTPLPPHRETYTPFWHRTMMKFTLNGLLVPGFTELGSKILLHASQRGHMGVFWGASEITNLNTDRDKFYTVRHSKIKGWKGISRFIKASIAFLSEYDSLKSRYRKAYNEYTGETYWRKKLNMSQKIPMQREAAE</sequence>